<comment type="caution">
    <text evidence="2">The sequence shown here is derived from an EMBL/GenBank/DDBJ whole genome shotgun (WGS) entry which is preliminary data.</text>
</comment>
<organism evidence="2 3">
    <name type="scientific">candidate division WWE3 bacterium</name>
    <dbReference type="NCBI Taxonomy" id="2053526"/>
    <lineage>
        <taxon>Bacteria</taxon>
        <taxon>Katanobacteria</taxon>
    </lineage>
</organism>
<feature type="region of interest" description="Disordered" evidence="1">
    <location>
        <begin position="1"/>
        <end position="23"/>
    </location>
</feature>
<protein>
    <submittedName>
        <fullName evidence="2">AlpA family phage regulatory protein</fullName>
    </submittedName>
</protein>
<dbReference type="Proteomes" id="UP000710385">
    <property type="component" value="Unassembled WGS sequence"/>
</dbReference>
<dbReference type="Gene3D" id="1.10.238.160">
    <property type="match status" value="1"/>
</dbReference>
<accession>A0A928TVL6</accession>
<dbReference type="Pfam" id="PF05930">
    <property type="entry name" value="Phage_AlpA"/>
    <property type="match status" value="1"/>
</dbReference>
<dbReference type="AlphaFoldDB" id="A0A928TVL6"/>
<dbReference type="InterPro" id="IPR010260">
    <property type="entry name" value="AlpA"/>
</dbReference>
<sequence length="92" mass="10333">MNQTLSTPQHHLTGETGQLPAIPATEKLLPLPEVESRSGFKSSFIYQLIKQGKFPPPIKIGNASRWRESLVQQWIQDQIKGETPAKRAEVRA</sequence>
<gene>
    <name evidence="2" type="ORF">HS096_05040</name>
</gene>
<feature type="compositionally biased region" description="Polar residues" evidence="1">
    <location>
        <begin position="1"/>
        <end position="10"/>
    </location>
</feature>
<evidence type="ECO:0000313" key="3">
    <source>
        <dbReference type="Proteomes" id="UP000710385"/>
    </source>
</evidence>
<evidence type="ECO:0000313" key="2">
    <source>
        <dbReference type="EMBL" id="MBE7525720.1"/>
    </source>
</evidence>
<evidence type="ECO:0000256" key="1">
    <source>
        <dbReference type="SAM" id="MobiDB-lite"/>
    </source>
</evidence>
<reference evidence="2" key="1">
    <citation type="submission" date="2020-05" db="EMBL/GenBank/DDBJ databases">
        <title>High-Quality Genomes of Partial-Nitritation/Anammox System by Hierarchical Clustering Based Hybrid Assembly.</title>
        <authorList>
            <person name="Liu L."/>
            <person name="Wang Y."/>
            <person name="Che Y."/>
            <person name="Chen Y."/>
            <person name="Xia Y."/>
            <person name="Luo R."/>
            <person name="Cheng S.H."/>
            <person name="Zheng C."/>
            <person name="Zhang T."/>
        </authorList>
    </citation>
    <scope>NUCLEOTIDE SEQUENCE</scope>
    <source>
        <strain evidence="2">H1_PAT1</strain>
    </source>
</reference>
<dbReference type="EMBL" id="JABTTY010000002">
    <property type="protein sequence ID" value="MBE7525720.1"/>
    <property type="molecule type" value="Genomic_DNA"/>
</dbReference>
<name>A0A928TVL6_UNCKA</name>
<proteinExistence type="predicted"/>